<dbReference type="Proteomes" id="UP000316968">
    <property type="component" value="Chromosome"/>
</dbReference>
<dbReference type="OrthoDB" id="333561at2"/>
<name>A0A4Y6UTY4_SACBS</name>
<dbReference type="Pfam" id="PF00583">
    <property type="entry name" value="Acetyltransf_1"/>
    <property type="match status" value="1"/>
</dbReference>
<keyword evidence="5" id="KW-0808">Transferase</keyword>
<dbReference type="EMBL" id="CP041217">
    <property type="protein sequence ID" value="QDH21119.1"/>
    <property type="molecule type" value="Genomic_DNA"/>
</dbReference>
<dbReference type="KEGG" id="saca:FFV09_09795"/>
<dbReference type="AlphaFoldDB" id="A0A4Y6UTY4"/>
<evidence type="ECO:0000313" key="6">
    <source>
        <dbReference type="Proteomes" id="UP000316968"/>
    </source>
</evidence>
<dbReference type="Gene3D" id="3.80.10.10">
    <property type="entry name" value="Ribonuclease Inhibitor"/>
    <property type="match status" value="1"/>
</dbReference>
<dbReference type="GO" id="GO:0016747">
    <property type="term" value="F:acyltransferase activity, transferring groups other than amino-acyl groups"/>
    <property type="evidence" value="ECO:0007669"/>
    <property type="project" value="InterPro"/>
</dbReference>
<gene>
    <name evidence="5" type="ORF">FFV09_09795</name>
</gene>
<dbReference type="RefSeq" id="WP_141447666.1">
    <property type="nucleotide sequence ID" value="NZ_CP041217.1"/>
</dbReference>
<dbReference type="PROSITE" id="PS51186">
    <property type="entry name" value="GNAT"/>
    <property type="match status" value="1"/>
</dbReference>
<dbReference type="InterPro" id="IPR000182">
    <property type="entry name" value="GNAT_dom"/>
</dbReference>
<evidence type="ECO:0000256" key="3">
    <source>
        <dbReference type="SAM" id="MobiDB-lite"/>
    </source>
</evidence>
<dbReference type="CDD" id="cd04301">
    <property type="entry name" value="NAT_SF"/>
    <property type="match status" value="1"/>
</dbReference>
<dbReference type="Gene3D" id="3.40.630.30">
    <property type="match status" value="1"/>
</dbReference>
<feature type="region of interest" description="Disordered" evidence="3">
    <location>
        <begin position="43"/>
        <end position="110"/>
    </location>
</feature>
<keyword evidence="2" id="KW-0677">Repeat</keyword>
<dbReference type="SUPFAM" id="SSF55729">
    <property type="entry name" value="Acyl-CoA N-acyltransferases (Nat)"/>
    <property type="match status" value="1"/>
</dbReference>
<feature type="domain" description="N-acetyltransferase" evidence="4">
    <location>
        <begin position="38"/>
        <end position="232"/>
    </location>
</feature>
<proteinExistence type="predicted"/>
<accession>A0A4Y6UTY4</accession>
<evidence type="ECO:0000259" key="4">
    <source>
        <dbReference type="PROSITE" id="PS51186"/>
    </source>
</evidence>
<reference evidence="5 6" key="1">
    <citation type="submission" date="2019-06" db="EMBL/GenBank/DDBJ databases">
        <title>Saccharibacillus brassicae sp. nov., an endophytic bacterium isolated from Chinese cabbage seeds (Brassica pekinensis).</title>
        <authorList>
            <person name="Jiang L."/>
            <person name="Lee J."/>
            <person name="Kim S.W."/>
        </authorList>
    </citation>
    <scope>NUCLEOTIDE SEQUENCE [LARGE SCALE GENOMIC DNA]</scope>
    <source>
        <strain evidence="6">KCTC 43072 / ATSA2</strain>
    </source>
</reference>
<evidence type="ECO:0000313" key="5">
    <source>
        <dbReference type="EMBL" id="QDH21119.1"/>
    </source>
</evidence>
<feature type="compositionally biased region" description="Low complexity" evidence="3">
    <location>
        <begin position="100"/>
        <end position="110"/>
    </location>
</feature>
<evidence type="ECO:0000256" key="1">
    <source>
        <dbReference type="ARBA" id="ARBA00022614"/>
    </source>
</evidence>
<dbReference type="PANTHER" id="PTHR18849">
    <property type="entry name" value="LEUCINE RICH REPEAT PROTEIN"/>
    <property type="match status" value="1"/>
</dbReference>
<keyword evidence="6" id="KW-1185">Reference proteome</keyword>
<protein>
    <submittedName>
        <fullName evidence="5">GNAT family N-acetyltransferase</fullName>
    </submittedName>
</protein>
<dbReference type="SUPFAM" id="SSF52058">
    <property type="entry name" value="L domain-like"/>
    <property type="match status" value="1"/>
</dbReference>
<dbReference type="InterPro" id="IPR032675">
    <property type="entry name" value="LRR_dom_sf"/>
</dbReference>
<keyword evidence="1" id="KW-0433">Leucine-rich repeat</keyword>
<dbReference type="PANTHER" id="PTHR18849:SF0">
    <property type="entry name" value="CILIA- AND FLAGELLA-ASSOCIATED PROTEIN 410-RELATED"/>
    <property type="match status" value="1"/>
</dbReference>
<feature type="compositionally biased region" description="Low complexity" evidence="3">
    <location>
        <begin position="61"/>
        <end position="82"/>
    </location>
</feature>
<sequence length="622" mass="68569">MAKLPELIIRRPVPGDIASAGQVFESAIADAFAREGLNDVPEEIEDEISHKKRLLSEALGQEAADPAAPERQAAEPAPADQAPPKRRSESASPGGISRDSGALPPAELPGAPGSLSPPFFLVAEHGGEVVGTISFGPCGENIRECAEGRLNEVGELGSLYVRPDLQDRGIGSALIAAMTEELRRRGIRRFCLDSGYARAQARWTRKFGPPHIVAADYWGPGMPHKLWLCTVTPAADYDKSRAALLKEAEAYIGKYRQYAFFREPDTPQELESLKIMQPRYLSTYEPLREFPRLERLEFGTTDSKMTIPDLSGIEAAAGLKQLAFVSKTTVKRGIEAIAGLRRLDTLHLAELAQAIPPNLLSSLHGLRKLSLSRLNYESPTALPPALEKLQLQFNELQRIPDYDRAPTVRELSLGAITCGLEDLDSLSVFPNVEQVRLISPKSLNDLSQAARLLRLRVLDANFCMAADLGGFHAHPAIEELRLRGSGVVSLREMGICPALHTLYVEKSKLASIEGIREQFPKLEHLWIWGTKVKDLRPLAGMSRLNNLDVTMLKPRTWDFLPTLIGLERLDLSKTSFADPGLLLELPALKWVRLSGSQAQSGTQEWLELERLMQARGGELVHR</sequence>
<organism evidence="5 6">
    <name type="scientific">Saccharibacillus brassicae</name>
    <dbReference type="NCBI Taxonomy" id="2583377"/>
    <lineage>
        <taxon>Bacteria</taxon>
        <taxon>Bacillati</taxon>
        <taxon>Bacillota</taxon>
        <taxon>Bacilli</taxon>
        <taxon>Bacillales</taxon>
        <taxon>Paenibacillaceae</taxon>
        <taxon>Saccharibacillus</taxon>
    </lineage>
</organism>
<dbReference type="InterPro" id="IPR016181">
    <property type="entry name" value="Acyl_CoA_acyltransferase"/>
</dbReference>
<evidence type="ECO:0000256" key="2">
    <source>
        <dbReference type="ARBA" id="ARBA00022737"/>
    </source>
</evidence>